<dbReference type="AlphaFoldDB" id="A0A7S3P001"/>
<accession>A0A7S3P001</accession>
<feature type="region of interest" description="Disordered" evidence="1">
    <location>
        <begin position="148"/>
        <end position="179"/>
    </location>
</feature>
<feature type="compositionally biased region" description="Basic and acidic residues" evidence="1">
    <location>
        <begin position="165"/>
        <end position="179"/>
    </location>
</feature>
<feature type="transmembrane region" description="Helical" evidence="2">
    <location>
        <begin position="59"/>
        <end position="81"/>
    </location>
</feature>
<sequence>MACVCRFYKNGFLNAAQVVSVVTFVLVFWNCYWGPDICAALAMLLLWIANFRDNMKARWFYVAIALNILSIIGCAITMIFWDNMLDFCDDEEDSEDEDGLLCDKGFYLGLCAIAIVLNIITAGLTWLFMTSPKGYAMYQATNDAAAEPSGTAVSPIMDQGPQDEEAPKAEKDETEISHE</sequence>
<keyword evidence="2" id="KW-0812">Transmembrane</keyword>
<evidence type="ECO:0000256" key="2">
    <source>
        <dbReference type="SAM" id="Phobius"/>
    </source>
</evidence>
<evidence type="ECO:0000256" key="1">
    <source>
        <dbReference type="SAM" id="MobiDB-lite"/>
    </source>
</evidence>
<protein>
    <submittedName>
        <fullName evidence="3">Uncharacterized protein</fullName>
    </submittedName>
</protein>
<keyword evidence="2" id="KW-0472">Membrane</keyword>
<keyword evidence="2" id="KW-1133">Transmembrane helix</keyword>
<feature type="transmembrane region" description="Helical" evidence="2">
    <location>
        <begin position="106"/>
        <end position="129"/>
    </location>
</feature>
<gene>
    <name evidence="3" type="ORF">ACOF00016_LOCUS755</name>
</gene>
<dbReference type="EMBL" id="HBIM01000867">
    <property type="protein sequence ID" value="CAE0402472.1"/>
    <property type="molecule type" value="Transcribed_RNA"/>
</dbReference>
<organism evidence="3">
    <name type="scientific">Amphora coffeiformis</name>
    <dbReference type="NCBI Taxonomy" id="265554"/>
    <lineage>
        <taxon>Eukaryota</taxon>
        <taxon>Sar</taxon>
        <taxon>Stramenopiles</taxon>
        <taxon>Ochrophyta</taxon>
        <taxon>Bacillariophyta</taxon>
        <taxon>Bacillariophyceae</taxon>
        <taxon>Bacillariophycidae</taxon>
        <taxon>Thalassiophysales</taxon>
        <taxon>Catenulaceae</taxon>
        <taxon>Amphora</taxon>
    </lineage>
</organism>
<reference evidence="3" key="1">
    <citation type="submission" date="2021-01" db="EMBL/GenBank/DDBJ databases">
        <authorList>
            <person name="Corre E."/>
            <person name="Pelletier E."/>
            <person name="Niang G."/>
            <person name="Scheremetjew M."/>
            <person name="Finn R."/>
            <person name="Kale V."/>
            <person name="Holt S."/>
            <person name="Cochrane G."/>
            <person name="Meng A."/>
            <person name="Brown T."/>
            <person name="Cohen L."/>
        </authorList>
    </citation>
    <scope>NUCLEOTIDE SEQUENCE</scope>
    <source>
        <strain evidence="3">CCMP127</strain>
    </source>
</reference>
<feature type="transmembrane region" description="Helical" evidence="2">
    <location>
        <begin position="18"/>
        <end position="47"/>
    </location>
</feature>
<name>A0A7S3P001_9STRA</name>
<proteinExistence type="predicted"/>
<evidence type="ECO:0000313" key="3">
    <source>
        <dbReference type="EMBL" id="CAE0402472.1"/>
    </source>
</evidence>